<evidence type="ECO:0000313" key="2">
    <source>
        <dbReference type="Proteomes" id="UP000000644"/>
    </source>
</evidence>
<dbReference type="EMBL" id="CP000532">
    <property type="protein sequence ID" value="ABM39922.1"/>
    <property type="molecule type" value="Genomic_DNA"/>
</dbReference>
<gene>
    <name evidence="1" type="ordered locus">Pnap_4858</name>
</gene>
<dbReference type="Gene3D" id="1.10.10.10">
    <property type="entry name" value="Winged helix-like DNA-binding domain superfamily/Winged helix DNA-binding domain"/>
    <property type="match status" value="1"/>
</dbReference>
<organism evidence="1 2">
    <name type="scientific">Polaromonas naphthalenivorans (strain CJ2)</name>
    <dbReference type="NCBI Taxonomy" id="365044"/>
    <lineage>
        <taxon>Bacteria</taxon>
        <taxon>Pseudomonadati</taxon>
        <taxon>Pseudomonadota</taxon>
        <taxon>Betaproteobacteria</taxon>
        <taxon>Burkholderiales</taxon>
        <taxon>Comamonadaceae</taxon>
        <taxon>Polaromonas</taxon>
    </lineage>
</organism>
<accession>A1VW94</accession>
<reference evidence="2" key="1">
    <citation type="journal article" date="2009" name="Environ. Microbiol.">
        <title>The genome of Polaromonas naphthalenivorans strain CJ2, isolated from coal tar-contaminated sediment, reveals physiological and metabolic versatility and evolution through extensive horizontal gene transfer.</title>
        <authorList>
            <person name="Yagi J.M."/>
            <person name="Sims D."/>
            <person name="Brettin T."/>
            <person name="Bruce D."/>
            <person name="Madsen E.L."/>
        </authorList>
    </citation>
    <scope>NUCLEOTIDE SEQUENCE [LARGE SCALE GENOMIC DNA]</scope>
    <source>
        <strain evidence="2">CJ2</strain>
        <plasmid evidence="2">Plasmid pPNAP03</plasmid>
    </source>
</reference>
<keyword evidence="2" id="KW-1185">Reference proteome</keyword>
<sequence length="220" mass="24613">MPTPLFIPTAQAAFIAGLTDRQMNRVVDEHLVPEPLFEQQGNSRLFTRLGAAFAKFYFSTEDLLLAGARRQVLDELSARVDRLQVKDQVLMLTLLDSMSWKVERKHVEVDVLPFLQEAFYRAKEVDQADALVTTNPEVMGGVPVFVGTRVPFGIVLGSLAAGVHLGRLQASYPFLTEAHIQAAKVYEAVHPRRGRPRRIADVNPELERRVIRVIKRAASA</sequence>
<dbReference type="Pfam" id="PF04255">
    <property type="entry name" value="DUF433"/>
    <property type="match status" value="1"/>
</dbReference>
<dbReference type="InterPro" id="IPR036388">
    <property type="entry name" value="WH-like_DNA-bd_sf"/>
</dbReference>
<proteinExistence type="predicted"/>
<dbReference type="RefSeq" id="WP_011798293.1">
    <property type="nucleotide sequence ID" value="NC_008759.1"/>
</dbReference>
<protein>
    <recommendedName>
        <fullName evidence="3">DUF433 domain-containing protein</fullName>
    </recommendedName>
</protein>
<keyword evidence="1" id="KW-0614">Plasmid</keyword>
<dbReference type="InterPro" id="IPR007367">
    <property type="entry name" value="DUF433"/>
</dbReference>
<evidence type="ECO:0000313" key="1">
    <source>
        <dbReference type="EMBL" id="ABM39922.1"/>
    </source>
</evidence>
<dbReference type="HOGENOM" id="CLU_108922_0_0_4"/>
<dbReference type="OrthoDB" id="9809529at2"/>
<dbReference type="AlphaFoldDB" id="A1VW94"/>
<evidence type="ECO:0008006" key="3">
    <source>
        <dbReference type="Google" id="ProtNLM"/>
    </source>
</evidence>
<name>A1VW94_POLNA</name>
<dbReference type="SUPFAM" id="SSF46689">
    <property type="entry name" value="Homeodomain-like"/>
    <property type="match status" value="1"/>
</dbReference>
<dbReference type="InterPro" id="IPR009057">
    <property type="entry name" value="Homeodomain-like_sf"/>
</dbReference>
<dbReference type="Proteomes" id="UP000000644">
    <property type="component" value="Plasmid pPNAP03"/>
</dbReference>
<dbReference type="KEGG" id="pna:Pnap_4858"/>
<geneLocation type="plasmid" evidence="1 2">
    <name>pPNAP03</name>
</geneLocation>